<dbReference type="Gene3D" id="3.20.20.450">
    <property type="entry name" value="EAL domain"/>
    <property type="match status" value="1"/>
</dbReference>
<name>A0ABW0SJ48_9GAMM</name>
<keyword evidence="5" id="KW-1185">Reference proteome</keyword>
<dbReference type="PANTHER" id="PTHR33121">
    <property type="entry name" value="CYCLIC DI-GMP PHOSPHODIESTERASE PDEF"/>
    <property type="match status" value="1"/>
</dbReference>
<dbReference type="SMART" id="SM00052">
    <property type="entry name" value="EAL"/>
    <property type="match status" value="1"/>
</dbReference>
<dbReference type="PANTHER" id="PTHR33121:SF79">
    <property type="entry name" value="CYCLIC DI-GMP PHOSPHODIESTERASE PDED-RELATED"/>
    <property type="match status" value="1"/>
</dbReference>
<dbReference type="InterPro" id="IPR050706">
    <property type="entry name" value="Cyclic-di-GMP_PDE-like"/>
</dbReference>
<evidence type="ECO:0000313" key="4">
    <source>
        <dbReference type="EMBL" id="MFC5569010.1"/>
    </source>
</evidence>
<evidence type="ECO:0000259" key="2">
    <source>
        <dbReference type="PROSITE" id="PS50110"/>
    </source>
</evidence>
<evidence type="ECO:0000256" key="1">
    <source>
        <dbReference type="PROSITE-ProRule" id="PRU00169"/>
    </source>
</evidence>
<dbReference type="CDD" id="cd01948">
    <property type="entry name" value="EAL"/>
    <property type="match status" value="1"/>
</dbReference>
<dbReference type="PROSITE" id="PS50883">
    <property type="entry name" value="EAL"/>
    <property type="match status" value="1"/>
</dbReference>
<dbReference type="Pfam" id="PF00563">
    <property type="entry name" value="EAL"/>
    <property type="match status" value="1"/>
</dbReference>
<dbReference type="SMART" id="SM00448">
    <property type="entry name" value="REC"/>
    <property type="match status" value="1"/>
</dbReference>
<dbReference type="RefSeq" id="WP_386752824.1">
    <property type="nucleotide sequence ID" value="NZ_JBHSNM010000001.1"/>
</dbReference>
<dbReference type="Gene3D" id="3.40.50.2300">
    <property type="match status" value="1"/>
</dbReference>
<dbReference type="InterPro" id="IPR035919">
    <property type="entry name" value="EAL_sf"/>
</dbReference>
<feature type="domain" description="EAL" evidence="3">
    <location>
        <begin position="142"/>
        <end position="395"/>
    </location>
</feature>
<dbReference type="PROSITE" id="PS50110">
    <property type="entry name" value="RESPONSE_REGULATORY"/>
    <property type="match status" value="1"/>
</dbReference>
<dbReference type="EMBL" id="JBHSNM010000001">
    <property type="protein sequence ID" value="MFC5569010.1"/>
    <property type="molecule type" value="Genomic_DNA"/>
</dbReference>
<keyword evidence="1" id="KW-0597">Phosphoprotein</keyword>
<organism evidence="4 5">
    <name type="scientific">Lysobacter yangpyeongensis</name>
    <dbReference type="NCBI Taxonomy" id="346182"/>
    <lineage>
        <taxon>Bacteria</taxon>
        <taxon>Pseudomonadati</taxon>
        <taxon>Pseudomonadota</taxon>
        <taxon>Gammaproteobacteria</taxon>
        <taxon>Lysobacterales</taxon>
        <taxon>Lysobacteraceae</taxon>
        <taxon>Lysobacter</taxon>
    </lineage>
</organism>
<dbReference type="InterPro" id="IPR011006">
    <property type="entry name" value="CheY-like_superfamily"/>
</dbReference>
<comment type="caution">
    <text evidence="4">The sequence shown here is derived from an EMBL/GenBank/DDBJ whole genome shotgun (WGS) entry which is preliminary data.</text>
</comment>
<feature type="domain" description="Response regulatory" evidence="2">
    <location>
        <begin position="10"/>
        <end position="130"/>
    </location>
</feature>
<dbReference type="InterPro" id="IPR001633">
    <property type="entry name" value="EAL_dom"/>
</dbReference>
<evidence type="ECO:0000259" key="3">
    <source>
        <dbReference type="PROSITE" id="PS50883"/>
    </source>
</evidence>
<protein>
    <submittedName>
        <fullName evidence="4">EAL domain-containing protein</fullName>
    </submittedName>
</protein>
<reference evidence="5" key="1">
    <citation type="journal article" date="2019" name="Int. J. Syst. Evol. Microbiol.">
        <title>The Global Catalogue of Microorganisms (GCM) 10K type strain sequencing project: providing services to taxonomists for standard genome sequencing and annotation.</title>
        <authorList>
            <consortium name="The Broad Institute Genomics Platform"/>
            <consortium name="The Broad Institute Genome Sequencing Center for Infectious Disease"/>
            <person name="Wu L."/>
            <person name="Ma J."/>
        </authorList>
    </citation>
    <scope>NUCLEOTIDE SEQUENCE [LARGE SCALE GENOMIC DNA]</scope>
    <source>
        <strain evidence="5">KACC 11407</strain>
    </source>
</reference>
<feature type="modified residue" description="4-aspartylphosphate" evidence="1">
    <location>
        <position position="60"/>
    </location>
</feature>
<dbReference type="InterPro" id="IPR001789">
    <property type="entry name" value="Sig_transdc_resp-reg_receiver"/>
</dbReference>
<gene>
    <name evidence="4" type="ORF">ACFPN1_02885</name>
</gene>
<accession>A0ABW0SJ48</accession>
<dbReference type="Pfam" id="PF00072">
    <property type="entry name" value="Response_reg"/>
    <property type="match status" value="1"/>
</dbReference>
<dbReference type="SUPFAM" id="SSF141868">
    <property type="entry name" value="EAL domain-like"/>
    <property type="match status" value="1"/>
</dbReference>
<proteinExistence type="predicted"/>
<sequence length="405" mass="43940">MPRAHLNGLSTLVVDDDPLMVEVISTVLRDLGLAVIDGVADGAAALQRLDESTIDLLVCDLNMPGMDGIRLLSRVAALPTRPAIILLSGEDPRILEAACRFAEAKELTIIGAASKPITPESLMGLLEAFRRPEIKPVNSLQQIVDCQKVRLGLTEHAIALAYQPKVDLVDGRLIGVEALLRWHDAELGVLPPPDIVRAAESCHLIDELTIGVLACAVHGRAAMVRNGIDTNIALNVSMHNLHNLSIVDRMSELVLDAGDQPSHFTLEVTETHLISDLTSVLEALLRLRLQGFKIAIDDYGTGAATMQFLMQLPSTELKIDRCFVAEATRSEAGRAMLQSAIDLGLQLGQDVIAEGVETPGEARLLQQLGCRFAQGYFYGRPMTLEAFTAWIMQHRLHAAAARTPE</sequence>
<evidence type="ECO:0000313" key="5">
    <source>
        <dbReference type="Proteomes" id="UP001596036"/>
    </source>
</evidence>
<dbReference type="SUPFAM" id="SSF52172">
    <property type="entry name" value="CheY-like"/>
    <property type="match status" value="1"/>
</dbReference>
<dbReference type="Proteomes" id="UP001596036">
    <property type="component" value="Unassembled WGS sequence"/>
</dbReference>